<name>A0AAP0NTN6_9MAGN</name>
<organism evidence="2 3">
    <name type="scientific">Stephania cephalantha</name>
    <dbReference type="NCBI Taxonomy" id="152367"/>
    <lineage>
        <taxon>Eukaryota</taxon>
        <taxon>Viridiplantae</taxon>
        <taxon>Streptophyta</taxon>
        <taxon>Embryophyta</taxon>
        <taxon>Tracheophyta</taxon>
        <taxon>Spermatophyta</taxon>
        <taxon>Magnoliopsida</taxon>
        <taxon>Ranunculales</taxon>
        <taxon>Menispermaceae</taxon>
        <taxon>Menispermoideae</taxon>
        <taxon>Cissampelideae</taxon>
        <taxon>Stephania</taxon>
    </lineage>
</organism>
<sequence length="122" mass="13548">MPRCHSCSFRRMGAPSSSPRRRSSSIGRHRHFRLTLDRHKPPRTRAAAAAGERRRSLLRCPAKLYKSLRRAPHSPTLSRASLAAPPSSSLLCLGSLGRADVICSVRYMPNENGRVGKGWFGK</sequence>
<dbReference type="AlphaFoldDB" id="A0AAP0NTN6"/>
<evidence type="ECO:0000313" key="3">
    <source>
        <dbReference type="Proteomes" id="UP001419268"/>
    </source>
</evidence>
<protein>
    <submittedName>
        <fullName evidence="2">Uncharacterized protein</fullName>
    </submittedName>
</protein>
<gene>
    <name evidence="2" type="ORF">Scep_016811</name>
</gene>
<comment type="caution">
    <text evidence="2">The sequence shown here is derived from an EMBL/GenBank/DDBJ whole genome shotgun (WGS) entry which is preliminary data.</text>
</comment>
<keyword evidence="3" id="KW-1185">Reference proteome</keyword>
<feature type="compositionally biased region" description="Basic residues" evidence="1">
    <location>
        <begin position="19"/>
        <end position="30"/>
    </location>
</feature>
<dbReference type="EMBL" id="JBBNAG010000007">
    <property type="protein sequence ID" value="KAK9118718.1"/>
    <property type="molecule type" value="Genomic_DNA"/>
</dbReference>
<evidence type="ECO:0000313" key="2">
    <source>
        <dbReference type="EMBL" id="KAK9118718.1"/>
    </source>
</evidence>
<proteinExistence type="predicted"/>
<evidence type="ECO:0000256" key="1">
    <source>
        <dbReference type="SAM" id="MobiDB-lite"/>
    </source>
</evidence>
<feature type="region of interest" description="Disordered" evidence="1">
    <location>
        <begin position="1"/>
        <end position="30"/>
    </location>
</feature>
<dbReference type="Proteomes" id="UP001419268">
    <property type="component" value="Unassembled WGS sequence"/>
</dbReference>
<accession>A0AAP0NTN6</accession>
<reference evidence="2 3" key="1">
    <citation type="submission" date="2024-01" db="EMBL/GenBank/DDBJ databases">
        <title>Genome assemblies of Stephania.</title>
        <authorList>
            <person name="Yang L."/>
        </authorList>
    </citation>
    <scope>NUCLEOTIDE SEQUENCE [LARGE SCALE GENOMIC DNA]</scope>
    <source>
        <strain evidence="2">JXDWG</strain>
        <tissue evidence="2">Leaf</tissue>
    </source>
</reference>